<evidence type="ECO:0000256" key="2">
    <source>
        <dbReference type="SAM" id="MobiDB-lite"/>
    </source>
</evidence>
<dbReference type="GO" id="GO:0016491">
    <property type="term" value="F:oxidoreductase activity"/>
    <property type="evidence" value="ECO:0007669"/>
    <property type="project" value="InterPro"/>
</dbReference>
<evidence type="ECO:0000313" key="4">
    <source>
        <dbReference type="Proteomes" id="UP000235786"/>
    </source>
</evidence>
<dbReference type="PANTHER" id="PTHR34598:SF3">
    <property type="entry name" value="OXIDOREDUCTASE AN1597"/>
    <property type="match status" value="1"/>
</dbReference>
<keyword evidence="4" id="KW-1185">Reference proteome</keyword>
<feature type="region of interest" description="Disordered" evidence="2">
    <location>
        <begin position="149"/>
        <end position="182"/>
    </location>
</feature>
<feature type="region of interest" description="Disordered" evidence="2">
    <location>
        <begin position="35"/>
        <end position="60"/>
    </location>
</feature>
<comment type="similarity">
    <text evidence="1">Belongs to the asaB hydroxylase/desaturase family.</text>
</comment>
<dbReference type="NCBIfam" id="NF041278">
    <property type="entry name" value="CmcJ_NvfI_EfuI"/>
    <property type="match status" value="1"/>
</dbReference>
<feature type="compositionally biased region" description="Pro residues" evidence="2">
    <location>
        <begin position="41"/>
        <end position="51"/>
    </location>
</feature>
<organism evidence="3 4">
    <name type="scientific">Hyaloscypha variabilis (strain UAMH 11265 / GT02V1 / F)</name>
    <name type="common">Meliniomyces variabilis</name>
    <dbReference type="NCBI Taxonomy" id="1149755"/>
    <lineage>
        <taxon>Eukaryota</taxon>
        <taxon>Fungi</taxon>
        <taxon>Dikarya</taxon>
        <taxon>Ascomycota</taxon>
        <taxon>Pezizomycotina</taxon>
        <taxon>Leotiomycetes</taxon>
        <taxon>Helotiales</taxon>
        <taxon>Hyaloscyphaceae</taxon>
        <taxon>Hyaloscypha</taxon>
        <taxon>Hyaloscypha variabilis</taxon>
    </lineage>
</organism>
<sequence length="356" mass="39962">MASTTLTETTQVSQSEILSVAGIQDTAATPRNVNTELSYYTPPPNGGPQPPVYLKDASSRAKTKPHFQPVMVFDVRGSGVEHTLDKTGIQYTNHKSGLSVDDFDDEEKVKAAYYQEVEELLKTLTGASKVKIFNHIVRKAHTHYLYLKDDGSKEGDVSTEDEPSKEVAPKTEGTSQVETNAPKPQADLNKALAIPAELQGPVRGIHIDQSYTYAPEVVKSNFPDPIEQERLLKGRFQIINVWRPIKTVFKDPLAVLEAGTVLEEELVPIKIIYPTFQFESASVKALEGREDGGHRWWYMSHQTPEEVLCFKNFDSKTDGRARRVPHSSFTDPEYEDRDARMSVEIRALVFHEDDVE</sequence>
<gene>
    <name evidence="3" type="ORF">L207DRAFT_638117</name>
</gene>
<dbReference type="EMBL" id="KZ613953">
    <property type="protein sequence ID" value="PMD34577.1"/>
    <property type="molecule type" value="Genomic_DNA"/>
</dbReference>
<dbReference type="Proteomes" id="UP000235786">
    <property type="component" value="Unassembled WGS sequence"/>
</dbReference>
<dbReference type="OrthoDB" id="412788at2759"/>
<feature type="compositionally biased region" description="Basic and acidic residues" evidence="2">
    <location>
        <begin position="149"/>
        <end position="169"/>
    </location>
</feature>
<reference evidence="3 4" key="1">
    <citation type="submission" date="2016-04" db="EMBL/GenBank/DDBJ databases">
        <title>A degradative enzymes factory behind the ericoid mycorrhizal symbiosis.</title>
        <authorList>
            <consortium name="DOE Joint Genome Institute"/>
            <person name="Martino E."/>
            <person name="Morin E."/>
            <person name="Grelet G."/>
            <person name="Kuo A."/>
            <person name="Kohler A."/>
            <person name="Daghino S."/>
            <person name="Barry K."/>
            <person name="Choi C."/>
            <person name="Cichocki N."/>
            <person name="Clum A."/>
            <person name="Copeland A."/>
            <person name="Hainaut M."/>
            <person name="Haridas S."/>
            <person name="Labutti K."/>
            <person name="Lindquist E."/>
            <person name="Lipzen A."/>
            <person name="Khouja H.-R."/>
            <person name="Murat C."/>
            <person name="Ohm R."/>
            <person name="Olson A."/>
            <person name="Spatafora J."/>
            <person name="Veneault-Fourrey C."/>
            <person name="Henrissat B."/>
            <person name="Grigoriev I."/>
            <person name="Martin F."/>
            <person name="Perotto S."/>
        </authorList>
    </citation>
    <scope>NUCLEOTIDE SEQUENCE [LARGE SCALE GENOMIC DNA]</scope>
    <source>
        <strain evidence="3 4">F</strain>
    </source>
</reference>
<name>A0A2J6R7T4_HYAVF</name>
<evidence type="ECO:0000256" key="1">
    <source>
        <dbReference type="ARBA" id="ARBA00023604"/>
    </source>
</evidence>
<dbReference type="PANTHER" id="PTHR34598">
    <property type="entry name" value="BLL6449 PROTEIN"/>
    <property type="match status" value="1"/>
</dbReference>
<protein>
    <recommendedName>
        <fullName evidence="5">7alpha-cephem-methoxylase P8 chain related protein</fullName>
    </recommendedName>
</protein>
<evidence type="ECO:0000313" key="3">
    <source>
        <dbReference type="EMBL" id="PMD34577.1"/>
    </source>
</evidence>
<dbReference type="AlphaFoldDB" id="A0A2J6R7T4"/>
<accession>A0A2J6R7T4</accession>
<dbReference type="InterPro" id="IPR044053">
    <property type="entry name" value="AsaB-like"/>
</dbReference>
<evidence type="ECO:0008006" key="5">
    <source>
        <dbReference type="Google" id="ProtNLM"/>
    </source>
</evidence>
<proteinExistence type="inferred from homology"/>